<reference evidence="2 3" key="1">
    <citation type="submission" date="2023-08" db="EMBL/GenBank/DDBJ databases">
        <title>A Necator americanus chromosomal reference genome.</title>
        <authorList>
            <person name="Ilik V."/>
            <person name="Petrzelkova K.J."/>
            <person name="Pardy F."/>
            <person name="Fuh T."/>
            <person name="Niatou-Singa F.S."/>
            <person name="Gouil Q."/>
            <person name="Baker L."/>
            <person name="Ritchie M.E."/>
            <person name="Jex A.R."/>
            <person name="Gazzola D."/>
            <person name="Li H."/>
            <person name="Toshio Fujiwara R."/>
            <person name="Zhan B."/>
            <person name="Aroian R.V."/>
            <person name="Pafco B."/>
            <person name="Schwarz E.M."/>
        </authorList>
    </citation>
    <scope>NUCLEOTIDE SEQUENCE [LARGE SCALE GENOMIC DNA]</scope>
    <source>
        <strain evidence="2 3">Aroian</strain>
        <tissue evidence="2">Whole animal</tissue>
    </source>
</reference>
<sequence length="102" mass="10827">MGRRVRYTNGPAENSAGYGSRTSSTSLTILENILDDNGEGTKRVEAMLGPARPVKTGHLSIQVYKPKNFIIAMGITAGINLNVGDELHSSSLQQQTAAPLDG</sequence>
<accession>A0ABR1DQJ9</accession>
<comment type="caution">
    <text evidence="2">The sequence shown here is derived from an EMBL/GenBank/DDBJ whole genome shotgun (WGS) entry which is preliminary data.</text>
</comment>
<keyword evidence="3" id="KW-1185">Reference proteome</keyword>
<name>A0ABR1DQJ9_NECAM</name>
<gene>
    <name evidence="2" type="primary">Necator_chrIV.g17159</name>
    <name evidence="2" type="ORF">RB195_003861</name>
</gene>
<evidence type="ECO:0000313" key="2">
    <source>
        <dbReference type="EMBL" id="KAK6752699.1"/>
    </source>
</evidence>
<organism evidence="2 3">
    <name type="scientific">Necator americanus</name>
    <name type="common">Human hookworm</name>
    <dbReference type="NCBI Taxonomy" id="51031"/>
    <lineage>
        <taxon>Eukaryota</taxon>
        <taxon>Metazoa</taxon>
        <taxon>Ecdysozoa</taxon>
        <taxon>Nematoda</taxon>
        <taxon>Chromadorea</taxon>
        <taxon>Rhabditida</taxon>
        <taxon>Rhabditina</taxon>
        <taxon>Rhabditomorpha</taxon>
        <taxon>Strongyloidea</taxon>
        <taxon>Ancylostomatidae</taxon>
        <taxon>Bunostominae</taxon>
        <taxon>Necator</taxon>
    </lineage>
</organism>
<protein>
    <submittedName>
        <fullName evidence="2">Uncharacterized protein</fullName>
    </submittedName>
</protein>
<proteinExistence type="predicted"/>
<dbReference type="Proteomes" id="UP001303046">
    <property type="component" value="Unassembled WGS sequence"/>
</dbReference>
<dbReference type="EMBL" id="JAVFWL010000004">
    <property type="protein sequence ID" value="KAK6752699.1"/>
    <property type="molecule type" value="Genomic_DNA"/>
</dbReference>
<evidence type="ECO:0000313" key="3">
    <source>
        <dbReference type="Proteomes" id="UP001303046"/>
    </source>
</evidence>
<feature type="region of interest" description="Disordered" evidence="1">
    <location>
        <begin position="1"/>
        <end position="23"/>
    </location>
</feature>
<evidence type="ECO:0000256" key="1">
    <source>
        <dbReference type="SAM" id="MobiDB-lite"/>
    </source>
</evidence>